<dbReference type="EMBL" id="JABBPG010000004">
    <property type="protein sequence ID" value="NOU51322.1"/>
    <property type="molecule type" value="Genomic_DNA"/>
</dbReference>
<sequence length="1160" mass="128654">MKIVNIIAECAKQQVELSVNGNDLEVSFDQYPSEELIANLREKKADILAFIQAQQNSTRTEVEAITPVSREGKLPLSFTQQRLWLANKVEGGSVHYNMPARLKLTGTLDFAALEQAFTTIVSRHESLRTRFLEDEQGEPYQQIQQDYQFNVRYTDLSHLEGVELDARRNDIAQCEAQQCFDLTSDLMLRVQVLKVQADSHEVLVTMHHIASDGWSLGILVDEFSKLYSAFSQGLDNPLAPLDIQYVDYAQWQRNWLKGDMLEEKLSYWSEQLANLPAVHSLPLDYPRPAKQNFTGRTYQSHIDAETTQALNALCKAKGATLYMGLNAIFSVLLARYSNERDIVIGCPIANREQAEIAPLIGFFINTLVLRSNLAGEPSFNELLERTKQMMLDSYSHQQVPFEKIVEKLVPTRSLSFSPLFQIVLALHNNEQHELSLPGVTLSNVEQGGDIAKYDLLLNVSESEQGLTLGWEYSTALFREDTIATMAQHFSNLLQMMLTQPDTSAFALPMLSEPEVALMQNQWNATEVEYDKSLCVHQLFEQQAALNPVQKAVEFNNESLTYQQLNGKANRLANLLIESGVEPGSKVGIYLERSTEMLIAVLATMKAGAAYVPLEPSYPCNRIEAILEDAEIEVALLNSALMESFPMSGVDVLTLDNAATDESWMSEYSDENICVDEVETNAQSLAYILYTSGSTGRPKGVMVPHQGVVNYLTHAQAHYLNDTLIGSVVSSPLAFDATLTTLLTPLMVGKVVRILPAGEGELDSLTAQLADESAWLFKITPAHLDALSQMLPKAGSKTAQHHIVVGGEQLTQSLLAQFRLQLLPNTTFTNEYGPTETVVGCSTYTVTPQSEEQQDSSGAIPIGKPICNTRLYVLSADMQAQPINSVGELYIAGDGVTLGYLNRDEQTQQSFITHPQLGEQKLYRTGDLVRWRGDGELVFVGRADHQVKVRGFRIELGEIEHALRAIDGVRDALVIANTQEGDTKLVAYVVPTEFPGEGEAQSTAKAALAGDYLNKVRQELPSYMVPSNCVVLANMPLTENGKVDRKALPDPDGNALLTAQYVAPSNDVERLLCQKWQTLLQVDRVGVTDNFFDLGGHSLTATRLITQVNQELGLSLSLQLIFDMQTVSEMAAHIEFLQVQQAMTAKQSEVTNQATPEEVEW</sequence>
<dbReference type="Gene3D" id="2.30.38.10">
    <property type="entry name" value="Luciferase, Domain 3"/>
    <property type="match status" value="1"/>
</dbReference>
<dbReference type="InterPro" id="IPR023213">
    <property type="entry name" value="CAT-like_dom_sf"/>
</dbReference>
<dbReference type="InterPro" id="IPR000873">
    <property type="entry name" value="AMP-dep_synth/lig_dom"/>
</dbReference>
<dbReference type="Pfam" id="PF13193">
    <property type="entry name" value="AMP-binding_C"/>
    <property type="match status" value="1"/>
</dbReference>
<dbReference type="FunFam" id="1.10.1200.10:FF:000005">
    <property type="entry name" value="Nonribosomal peptide synthetase 1"/>
    <property type="match status" value="1"/>
</dbReference>
<dbReference type="Pfam" id="PF00501">
    <property type="entry name" value="AMP-binding"/>
    <property type="match status" value="1"/>
</dbReference>
<keyword evidence="7" id="KW-1185">Reference proteome</keyword>
<dbReference type="SMART" id="SM00823">
    <property type="entry name" value="PKS_PP"/>
    <property type="match status" value="1"/>
</dbReference>
<dbReference type="Pfam" id="PF00668">
    <property type="entry name" value="Condensation"/>
    <property type="match status" value="1"/>
</dbReference>
<evidence type="ECO:0000256" key="1">
    <source>
        <dbReference type="ARBA" id="ARBA00001957"/>
    </source>
</evidence>
<dbReference type="NCBIfam" id="TIGR01733">
    <property type="entry name" value="AA-adenyl-dom"/>
    <property type="match status" value="1"/>
</dbReference>
<dbReference type="InterPro" id="IPR010071">
    <property type="entry name" value="AA_adenyl_dom"/>
</dbReference>
<dbReference type="PROSITE" id="PS00012">
    <property type="entry name" value="PHOSPHOPANTETHEINE"/>
    <property type="match status" value="1"/>
</dbReference>
<keyword evidence="4" id="KW-0597">Phosphoprotein</keyword>
<dbReference type="InterPro" id="IPR020845">
    <property type="entry name" value="AMP-binding_CS"/>
</dbReference>
<dbReference type="Gene3D" id="3.30.300.30">
    <property type="match status" value="1"/>
</dbReference>
<evidence type="ECO:0000256" key="4">
    <source>
        <dbReference type="ARBA" id="ARBA00022553"/>
    </source>
</evidence>
<dbReference type="GO" id="GO:0003824">
    <property type="term" value="F:catalytic activity"/>
    <property type="evidence" value="ECO:0007669"/>
    <property type="project" value="InterPro"/>
</dbReference>
<dbReference type="FunFam" id="3.30.300.30:FF:000010">
    <property type="entry name" value="Enterobactin synthetase component F"/>
    <property type="match status" value="1"/>
</dbReference>
<dbReference type="InterPro" id="IPR045851">
    <property type="entry name" value="AMP-bd_C_sf"/>
</dbReference>
<comment type="caution">
    <text evidence="6">The sequence shown here is derived from an EMBL/GenBank/DDBJ whole genome shotgun (WGS) entry which is preliminary data.</text>
</comment>
<dbReference type="Pfam" id="PF00550">
    <property type="entry name" value="PP-binding"/>
    <property type="match status" value="1"/>
</dbReference>
<dbReference type="AlphaFoldDB" id="A0A849VD39"/>
<dbReference type="Gene3D" id="3.30.559.10">
    <property type="entry name" value="Chloramphenicol acetyltransferase-like domain"/>
    <property type="match status" value="1"/>
</dbReference>
<dbReference type="SUPFAM" id="SSF47336">
    <property type="entry name" value="ACP-like"/>
    <property type="match status" value="1"/>
</dbReference>
<dbReference type="Proteomes" id="UP000586305">
    <property type="component" value="Unassembled WGS sequence"/>
</dbReference>
<evidence type="ECO:0000256" key="2">
    <source>
        <dbReference type="ARBA" id="ARBA00006432"/>
    </source>
</evidence>
<dbReference type="InterPro" id="IPR025110">
    <property type="entry name" value="AMP-bd_C"/>
</dbReference>
<dbReference type="PANTHER" id="PTHR45527:SF1">
    <property type="entry name" value="FATTY ACID SYNTHASE"/>
    <property type="match status" value="1"/>
</dbReference>
<dbReference type="PROSITE" id="PS50075">
    <property type="entry name" value="CARRIER"/>
    <property type="match status" value="1"/>
</dbReference>
<dbReference type="PROSITE" id="PS00455">
    <property type="entry name" value="AMP_BINDING"/>
    <property type="match status" value="1"/>
</dbReference>
<dbReference type="FunFam" id="3.30.559.10:FF:000012">
    <property type="entry name" value="Non-ribosomal peptide synthetase"/>
    <property type="match status" value="1"/>
</dbReference>
<dbReference type="RefSeq" id="WP_171626382.1">
    <property type="nucleotide sequence ID" value="NZ_JABBPG010000004.1"/>
</dbReference>
<dbReference type="Gene3D" id="3.40.50.980">
    <property type="match status" value="2"/>
</dbReference>
<name>A0A849VD39_9GAMM</name>
<organism evidence="6 7">
    <name type="scientific">Pseudoalteromonas caenipelagi</name>
    <dbReference type="NCBI Taxonomy" id="2726988"/>
    <lineage>
        <taxon>Bacteria</taxon>
        <taxon>Pseudomonadati</taxon>
        <taxon>Pseudomonadota</taxon>
        <taxon>Gammaproteobacteria</taxon>
        <taxon>Alteromonadales</taxon>
        <taxon>Pseudoalteromonadaceae</taxon>
        <taxon>Pseudoalteromonas</taxon>
    </lineage>
</organism>
<keyword evidence="3" id="KW-0596">Phosphopantetheine</keyword>
<dbReference type="CDD" id="cd05930">
    <property type="entry name" value="A_NRPS"/>
    <property type="match status" value="1"/>
</dbReference>
<protein>
    <submittedName>
        <fullName evidence="6">Amino acid adenylation domain-containing protein</fullName>
    </submittedName>
</protein>
<evidence type="ECO:0000313" key="7">
    <source>
        <dbReference type="Proteomes" id="UP000586305"/>
    </source>
</evidence>
<dbReference type="Gene3D" id="3.30.559.30">
    <property type="entry name" value="Nonribosomal peptide synthetase, condensation domain"/>
    <property type="match status" value="1"/>
</dbReference>
<accession>A0A849VD39</accession>
<dbReference type="Gene3D" id="1.10.1200.10">
    <property type="entry name" value="ACP-like"/>
    <property type="match status" value="1"/>
</dbReference>
<evidence type="ECO:0000256" key="3">
    <source>
        <dbReference type="ARBA" id="ARBA00022450"/>
    </source>
</evidence>
<dbReference type="InterPro" id="IPR020806">
    <property type="entry name" value="PKS_PP-bd"/>
</dbReference>
<comment type="cofactor">
    <cofactor evidence="1">
        <name>pantetheine 4'-phosphate</name>
        <dbReference type="ChEBI" id="CHEBI:47942"/>
    </cofactor>
</comment>
<evidence type="ECO:0000313" key="6">
    <source>
        <dbReference type="EMBL" id="NOU51322.1"/>
    </source>
</evidence>
<proteinExistence type="inferred from homology"/>
<reference evidence="6 7" key="1">
    <citation type="submission" date="2020-04" db="EMBL/GenBank/DDBJ databases">
        <title>Pseudoalteromonas caenipelagi sp. nov., isolated from a tidal flat.</title>
        <authorList>
            <person name="Park S."/>
            <person name="Yoon J.-H."/>
        </authorList>
    </citation>
    <scope>NUCLEOTIDE SEQUENCE [LARGE SCALE GENOMIC DNA]</scope>
    <source>
        <strain evidence="6 7">JBTF-M23</strain>
    </source>
</reference>
<dbReference type="SUPFAM" id="SSF56801">
    <property type="entry name" value="Acetyl-CoA synthetase-like"/>
    <property type="match status" value="1"/>
</dbReference>
<dbReference type="InterPro" id="IPR001242">
    <property type="entry name" value="Condensation_dom"/>
</dbReference>
<dbReference type="FunFam" id="3.40.50.980:FF:000001">
    <property type="entry name" value="Non-ribosomal peptide synthetase"/>
    <property type="match status" value="1"/>
</dbReference>
<dbReference type="PANTHER" id="PTHR45527">
    <property type="entry name" value="NONRIBOSOMAL PEPTIDE SYNTHETASE"/>
    <property type="match status" value="1"/>
</dbReference>
<dbReference type="GO" id="GO:0044550">
    <property type="term" value="P:secondary metabolite biosynthetic process"/>
    <property type="evidence" value="ECO:0007669"/>
    <property type="project" value="TreeGrafter"/>
</dbReference>
<dbReference type="InterPro" id="IPR009081">
    <property type="entry name" value="PP-bd_ACP"/>
</dbReference>
<dbReference type="InterPro" id="IPR006162">
    <property type="entry name" value="Ppantetheine_attach_site"/>
</dbReference>
<dbReference type="GO" id="GO:0043041">
    <property type="term" value="P:amino acid activation for nonribosomal peptide biosynthetic process"/>
    <property type="evidence" value="ECO:0007669"/>
    <property type="project" value="TreeGrafter"/>
</dbReference>
<dbReference type="SUPFAM" id="SSF52777">
    <property type="entry name" value="CoA-dependent acyltransferases"/>
    <property type="match status" value="2"/>
</dbReference>
<dbReference type="InterPro" id="IPR036736">
    <property type="entry name" value="ACP-like_sf"/>
</dbReference>
<feature type="domain" description="Carrier" evidence="5">
    <location>
        <begin position="1062"/>
        <end position="1137"/>
    </location>
</feature>
<dbReference type="CDD" id="cd19531">
    <property type="entry name" value="LCL_NRPS-like"/>
    <property type="match status" value="1"/>
</dbReference>
<comment type="similarity">
    <text evidence="2">Belongs to the ATP-dependent AMP-binding enzyme family.</text>
</comment>
<dbReference type="GO" id="GO:0031177">
    <property type="term" value="F:phosphopantetheine binding"/>
    <property type="evidence" value="ECO:0007669"/>
    <property type="project" value="InterPro"/>
</dbReference>
<evidence type="ECO:0000259" key="5">
    <source>
        <dbReference type="PROSITE" id="PS50075"/>
    </source>
</evidence>
<dbReference type="GO" id="GO:0005737">
    <property type="term" value="C:cytoplasm"/>
    <property type="evidence" value="ECO:0007669"/>
    <property type="project" value="TreeGrafter"/>
</dbReference>
<gene>
    <name evidence="6" type="ORF">HG263_12365</name>
</gene>